<keyword evidence="3" id="KW-1185">Reference proteome</keyword>
<protein>
    <submittedName>
        <fullName evidence="2">Uncharacterized protein</fullName>
    </submittedName>
</protein>
<evidence type="ECO:0000256" key="1">
    <source>
        <dbReference type="SAM" id="Phobius"/>
    </source>
</evidence>
<dbReference type="Pfam" id="PF19545">
    <property type="entry name" value="DUF6069"/>
    <property type="match status" value="1"/>
</dbReference>
<keyword evidence="1" id="KW-1133">Transmembrane helix</keyword>
<keyword evidence="1" id="KW-0472">Membrane</keyword>
<organism evidence="2 3">
    <name type="scientific">Amnibacterium setariae</name>
    <dbReference type="NCBI Taxonomy" id="2306585"/>
    <lineage>
        <taxon>Bacteria</taxon>
        <taxon>Bacillati</taxon>
        <taxon>Actinomycetota</taxon>
        <taxon>Actinomycetes</taxon>
        <taxon>Micrococcales</taxon>
        <taxon>Microbacteriaceae</taxon>
        <taxon>Amnibacterium</taxon>
    </lineage>
</organism>
<accession>A0A3A1U225</accession>
<feature type="transmembrane region" description="Helical" evidence="1">
    <location>
        <begin position="12"/>
        <end position="42"/>
    </location>
</feature>
<keyword evidence="1" id="KW-0812">Transmembrane</keyword>
<feature type="transmembrane region" description="Helical" evidence="1">
    <location>
        <begin position="85"/>
        <end position="105"/>
    </location>
</feature>
<dbReference type="EMBL" id="QXTG01000002">
    <property type="protein sequence ID" value="RIX28506.1"/>
    <property type="molecule type" value="Genomic_DNA"/>
</dbReference>
<dbReference type="Proteomes" id="UP000265742">
    <property type="component" value="Unassembled WGS sequence"/>
</dbReference>
<evidence type="ECO:0000313" key="3">
    <source>
        <dbReference type="Proteomes" id="UP000265742"/>
    </source>
</evidence>
<dbReference type="RefSeq" id="WP_119482816.1">
    <property type="nucleotide sequence ID" value="NZ_QXTG01000002.1"/>
</dbReference>
<evidence type="ECO:0000313" key="2">
    <source>
        <dbReference type="EMBL" id="RIX28506.1"/>
    </source>
</evidence>
<feature type="transmembrane region" description="Helical" evidence="1">
    <location>
        <begin position="111"/>
        <end position="132"/>
    </location>
</feature>
<reference evidence="3" key="1">
    <citation type="submission" date="2018-09" db="EMBL/GenBank/DDBJ databases">
        <authorList>
            <person name="Kim I."/>
        </authorList>
    </citation>
    <scope>NUCLEOTIDE SEQUENCE [LARGE SCALE GENOMIC DNA]</scope>
    <source>
        <strain evidence="3">DD4a</strain>
    </source>
</reference>
<gene>
    <name evidence="2" type="ORF">D1781_13870</name>
</gene>
<feature type="transmembrane region" description="Helical" evidence="1">
    <location>
        <begin position="54"/>
        <end position="73"/>
    </location>
</feature>
<dbReference type="InterPro" id="IPR045713">
    <property type="entry name" value="DUF6069"/>
</dbReference>
<dbReference type="AlphaFoldDB" id="A0A3A1U225"/>
<name>A0A3A1U225_9MICO</name>
<comment type="caution">
    <text evidence="2">The sequence shown here is derived from an EMBL/GenBank/DDBJ whole genome shotgun (WGS) entry which is preliminary data.</text>
</comment>
<proteinExistence type="predicted"/>
<sequence>MTSAALPAANPIGRIALAAVLAAVLTSAVNVGIALSAVALGVPQTPALTPPADITLSVVAGVGGAIGWAVVRRHAADPRRVLRRLVPAVLLISFVPDAVLALLTVADTGTAPILALMLMHVATIAIAVAVYARTLPVAAAQPSATRGSIRL</sequence>